<feature type="transmembrane region" description="Helical" evidence="1">
    <location>
        <begin position="136"/>
        <end position="159"/>
    </location>
</feature>
<proteinExistence type="predicted"/>
<evidence type="ECO:0000313" key="2">
    <source>
        <dbReference type="EMBL" id="ASV68188.1"/>
    </source>
</evidence>
<keyword evidence="3" id="KW-1185">Reference proteome</keyword>
<dbReference type="EMBL" id="CP022983">
    <property type="protein sequence ID" value="ASV68188.1"/>
    <property type="molecule type" value="Genomic_DNA"/>
</dbReference>
<keyword evidence="1" id="KW-0812">Transmembrane</keyword>
<accession>A0A248TIZ5</accession>
<evidence type="ECO:0000313" key="3">
    <source>
        <dbReference type="Proteomes" id="UP000215137"/>
    </source>
</evidence>
<sequence>MNKQEFLITLEAELKDIDKQERMELLQDYEAHFEFGLEEGKTEEEIAKDLGSPRGIAKEVKASYHIEQAKGEGGIQNILQATLAVIGLGLFNLIIVLGPFLAIVSIIFSGWIVSFAGIISPLLVLIDIFITSSFELVNLFAAILFCGLGLLLLVAMMYVTKFMKKIFIRYLSYNVSIVKGGMKGD</sequence>
<dbReference type="KEGG" id="bko:CKF48_13165"/>
<gene>
    <name evidence="2" type="ORF">CKF48_13165</name>
</gene>
<feature type="transmembrane region" description="Helical" evidence="1">
    <location>
        <begin position="78"/>
        <end position="104"/>
    </location>
</feature>
<feature type="transmembrane region" description="Helical" evidence="1">
    <location>
        <begin position="111"/>
        <end position="130"/>
    </location>
</feature>
<protein>
    <recommendedName>
        <fullName evidence="4">DUF1700 domain-containing protein</fullName>
    </recommendedName>
</protein>
<dbReference type="Pfam" id="PF22564">
    <property type="entry name" value="HAAS"/>
    <property type="match status" value="1"/>
</dbReference>
<keyword evidence="1" id="KW-0472">Membrane</keyword>
<dbReference type="Proteomes" id="UP000215137">
    <property type="component" value="Chromosome"/>
</dbReference>
<organism evidence="2 3">
    <name type="scientific">Cytobacillus kochii</name>
    <dbReference type="NCBI Taxonomy" id="859143"/>
    <lineage>
        <taxon>Bacteria</taxon>
        <taxon>Bacillati</taxon>
        <taxon>Bacillota</taxon>
        <taxon>Bacilli</taxon>
        <taxon>Bacillales</taxon>
        <taxon>Bacillaceae</taxon>
        <taxon>Cytobacillus</taxon>
    </lineage>
</organism>
<dbReference type="RefSeq" id="WP_095371758.1">
    <property type="nucleotide sequence ID" value="NZ_CP022983.1"/>
</dbReference>
<evidence type="ECO:0000256" key="1">
    <source>
        <dbReference type="SAM" id="Phobius"/>
    </source>
</evidence>
<dbReference type="AlphaFoldDB" id="A0A248TIZ5"/>
<dbReference type="OrthoDB" id="9804829at2"/>
<reference evidence="2 3" key="1">
    <citation type="submission" date="2017-08" db="EMBL/GenBank/DDBJ databases">
        <title>Complete Genome Sequence of Bacillus kochii Oregon-R-modENCODE STRAIN BDGP4, isolated from Drosophila melanogaster gut.</title>
        <authorList>
            <person name="Wan K.H."/>
            <person name="Yu C."/>
            <person name="Park S."/>
            <person name="Hammonds A.S."/>
            <person name="Booth B.W."/>
            <person name="Celniker S.E."/>
        </authorList>
    </citation>
    <scope>NUCLEOTIDE SEQUENCE [LARGE SCALE GENOMIC DNA]</scope>
    <source>
        <strain evidence="2 3">BDGP4</strain>
    </source>
</reference>
<name>A0A248TIZ5_9BACI</name>
<evidence type="ECO:0008006" key="4">
    <source>
        <dbReference type="Google" id="ProtNLM"/>
    </source>
</evidence>
<keyword evidence="1" id="KW-1133">Transmembrane helix</keyword>